<accession>A0A510KGC0</accession>
<organism evidence="1 2">
    <name type="scientific">Leptotrichia wadei</name>
    <dbReference type="NCBI Taxonomy" id="157687"/>
    <lineage>
        <taxon>Bacteria</taxon>
        <taxon>Fusobacteriati</taxon>
        <taxon>Fusobacteriota</taxon>
        <taxon>Fusobacteriia</taxon>
        <taxon>Fusobacteriales</taxon>
        <taxon>Leptotrichiaceae</taxon>
        <taxon>Leptotrichia</taxon>
    </lineage>
</organism>
<dbReference type="AlphaFoldDB" id="A0A510KGC0"/>
<evidence type="ECO:0000313" key="1">
    <source>
        <dbReference type="EMBL" id="BBM50704.1"/>
    </source>
</evidence>
<gene>
    <name evidence="1" type="ORF">JMUB3934_2016</name>
</gene>
<name>A0A510KGC0_9FUSO</name>
<proteinExistence type="predicted"/>
<protein>
    <recommendedName>
        <fullName evidence="3">Phosphoribosyl-ATP pyrophosphohydrolase</fullName>
    </recommendedName>
</protein>
<sequence length="157" mass="18856">MEQWNKLVGLVKEFYIAFGQQEFLEKEMTDERMELRERLFDEELKEYEMAEKNKDKVEMLDAVCDMYYILIGTLLEIHKGNVDTVTDVIYFGEDDKSKFIFEKVFKNEFNDIFVKAFEEVHRSNMSKLENGKAVFREDGKILKGKKYFRPNLKQFIE</sequence>
<reference evidence="1 2" key="1">
    <citation type="submission" date="2019-07" db="EMBL/GenBank/DDBJ databases">
        <title>Complete Genome Sequence of Leptotrichia wadei Strain JMUB3934.</title>
        <authorList>
            <person name="Watanabe S."/>
            <person name="Cui L."/>
        </authorList>
    </citation>
    <scope>NUCLEOTIDE SEQUENCE [LARGE SCALE GENOMIC DNA]</scope>
    <source>
        <strain evidence="1 2">JMUB3934</strain>
    </source>
</reference>
<dbReference type="Proteomes" id="UP000321501">
    <property type="component" value="Chromosome"/>
</dbReference>
<evidence type="ECO:0008006" key="3">
    <source>
        <dbReference type="Google" id="ProtNLM"/>
    </source>
</evidence>
<dbReference type="EMBL" id="AP019835">
    <property type="protein sequence ID" value="BBM50704.1"/>
    <property type="molecule type" value="Genomic_DNA"/>
</dbReference>
<dbReference type="InterPro" id="IPR033653">
    <property type="entry name" value="NTP-PPase_DR2231-like"/>
</dbReference>
<dbReference type="InterPro" id="IPR023292">
    <property type="entry name" value="NTP_PyroPHydrolase-like_dom_sf"/>
</dbReference>
<dbReference type="Gene3D" id="1.10.3420.10">
    <property type="entry name" value="putative ntp pyrophosphohydrolase like domain"/>
    <property type="match status" value="1"/>
</dbReference>
<dbReference type="Pfam" id="PF01503">
    <property type="entry name" value="PRA-PH"/>
    <property type="match status" value="1"/>
</dbReference>
<dbReference type="RefSeq" id="WP_146964838.1">
    <property type="nucleotide sequence ID" value="NZ_AP019835.1"/>
</dbReference>
<evidence type="ECO:0000313" key="2">
    <source>
        <dbReference type="Proteomes" id="UP000321501"/>
    </source>
</evidence>
<dbReference type="CDD" id="cd11530">
    <property type="entry name" value="NTP-PPase_DR2231_like"/>
    <property type="match status" value="1"/>
</dbReference>
<dbReference type="InterPro" id="IPR021130">
    <property type="entry name" value="PRib-ATP_PPHydrolase-like"/>
</dbReference>